<evidence type="ECO:0000313" key="8">
    <source>
        <dbReference type="EMBL" id="RXK38054.1"/>
    </source>
</evidence>
<dbReference type="GO" id="GO:0097361">
    <property type="term" value="C:cytosolic [4Fe-4S] assembly targeting complex"/>
    <property type="evidence" value="ECO:0007669"/>
    <property type="project" value="UniProtKB-UniRule"/>
</dbReference>
<dbReference type="VEuPathDB" id="FungiDB:TREMEDRAFT_27920"/>
<dbReference type="InterPro" id="IPR011989">
    <property type="entry name" value="ARM-like"/>
</dbReference>
<accession>A0A4Q1BJZ0</accession>
<dbReference type="Pfam" id="PF14500">
    <property type="entry name" value="MMS19_N"/>
    <property type="match status" value="1"/>
</dbReference>
<dbReference type="Pfam" id="PF12460">
    <property type="entry name" value="MMS19_C"/>
    <property type="match status" value="1"/>
</dbReference>
<keyword evidence="5" id="KW-0227">DNA damage</keyword>
<dbReference type="InParanoid" id="A0A4Q1BJZ0"/>
<proteinExistence type="inferred from homology"/>
<dbReference type="GO" id="GO:0005634">
    <property type="term" value="C:nucleus"/>
    <property type="evidence" value="ECO:0007669"/>
    <property type="project" value="UniProtKB-SubCell"/>
</dbReference>
<evidence type="ECO:0000256" key="1">
    <source>
        <dbReference type="ARBA" id="ARBA00004123"/>
    </source>
</evidence>
<feature type="domain" description="MMS19 C-terminal" evidence="6">
    <location>
        <begin position="536"/>
        <end position="955"/>
    </location>
</feature>
<dbReference type="InterPro" id="IPR039920">
    <property type="entry name" value="MMS19"/>
</dbReference>
<evidence type="ECO:0000256" key="2">
    <source>
        <dbReference type="ARBA" id="ARBA00009340"/>
    </source>
</evidence>
<dbReference type="PANTHER" id="PTHR12891:SF0">
    <property type="entry name" value="MMS19 NUCLEOTIDE EXCISION REPAIR PROTEIN HOMOLOG"/>
    <property type="match status" value="1"/>
</dbReference>
<comment type="function">
    <text evidence="5">Key component of the cytosolic iron-sulfur protein assembly (CIA) complex, a multiprotein complex that mediates the incorporation of iron-sulfur cluster into apoproteins specifically involved in DNA metabolism and genomic integrity. In the CIA complex, MMS19 acts as an adapter between early-acting CIA components and a subset of cellular target iron-sulfur proteins.</text>
</comment>
<evidence type="ECO:0000259" key="7">
    <source>
        <dbReference type="Pfam" id="PF14500"/>
    </source>
</evidence>
<dbReference type="Proteomes" id="UP000289152">
    <property type="component" value="Unassembled WGS sequence"/>
</dbReference>
<dbReference type="GO" id="GO:0006281">
    <property type="term" value="P:DNA repair"/>
    <property type="evidence" value="ECO:0007669"/>
    <property type="project" value="UniProtKB-UniRule"/>
</dbReference>
<dbReference type="GO" id="GO:0051604">
    <property type="term" value="P:protein maturation"/>
    <property type="evidence" value="ECO:0007669"/>
    <property type="project" value="UniProtKB-UniRule"/>
</dbReference>
<keyword evidence="4 5" id="KW-0539">Nucleus</keyword>
<protein>
    <recommendedName>
        <fullName evidence="5">MMS19 nucleotide excision repair protein</fullName>
    </recommendedName>
</protein>
<reference evidence="8 9" key="1">
    <citation type="submission" date="2016-06" db="EMBL/GenBank/DDBJ databases">
        <title>Evolution of pathogenesis and genome organization in the Tremellales.</title>
        <authorList>
            <person name="Cuomo C."/>
            <person name="Litvintseva A."/>
            <person name="Heitman J."/>
            <person name="Chen Y."/>
            <person name="Sun S."/>
            <person name="Springer D."/>
            <person name="Dromer F."/>
            <person name="Young S."/>
            <person name="Zeng Q."/>
            <person name="Chapman S."/>
            <person name="Gujja S."/>
            <person name="Saif S."/>
            <person name="Birren B."/>
        </authorList>
    </citation>
    <scope>NUCLEOTIDE SEQUENCE [LARGE SCALE GENOMIC DNA]</scope>
    <source>
        <strain evidence="8 9">ATCC 28783</strain>
    </source>
</reference>
<evidence type="ECO:0000313" key="9">
    <source>
        <dbReference type="Proteomes" id="UP000289152"/>
    </source>
</evidence>
<dbReference type="InterPro" id="IPR016024">
    <property type="entry name" value="ARM-type_fold"/>
</dbReference>
<keyword evidence="3" id="KW-0677">Repeat</keyword>
<dbReference type="InterPro" id="IPR024687">
    <property type="entry name" value="MMS19_C"/>
</dbReference>
<dbReference type="PANTHER" id="PTHR12891">
    <property type="entry name" value="DNA REPAIR/TRANSCRIPTION PROTEIN MET18/MMS19"/>
    <property type="match status" value="1"/>
</dbReference>
<gene>
    <name evidence="8" type="ORF">M231_04724</name>
</gene>
<evidence type="ECO:0000259" key="6">
    <source>
        <dbReference type="Pfam" id="PF12460"/>
    </source>
</evidence>
<dbReference type="OrthoDB" id="342900at2759"/>
<dbReference type="Gene3D" id="1.25.10.10">
    <property type="entry name" value="Leucine-rich Repeat Variant"/>
    <property type="match status" value="1"/>
</dbReference>
<dbReference type="InterPro" id="IPR029240">
    <property type="entry name" value="MMS19_N"/>
</dbReference>
<organism evidence="8 9">
    <name type="scientific">Tremella mesenterica</name>
    <name type="common">Jelly fungus</name>
    <dbReference type="NCBI Taxonomy" id="5217"/>
    <lineage>
        <taxon>Eukaryota</taxon>
        <taxon>Fungi</taxon>
        <taxon>Dikarya</taxon>
        <taxon>Basidiomycota</taxon>
        <taxon>Agaricomycotina</taxon>
        <taxon>Tremellomycetes</taxon>
        <taxon>Tremellales</taxon>
        <taxon>Tremellaceae</taxon>
        <taxon>Tremella</taxon>
    </lineage>
</organism>
<comment type="subcellular location">
    <subcellularLocation>
        <location evidence="1 5">Nucleus</location>
    </subcellularLocation>
</comment>
<dbReference type="STRING" id="5217.A0A4Q1BJZ0"/>
<comment type="caution">
    <text evidence="8">The sequence shown here is derived from an EMBL/GenBank/DDBJ whole genome shotgun (WGS) entry which is preliminary data.</text>
</comment>
<dbReference type="GO" id="GO:0016226">
    <property type="term" value="P:iron-sulfur cluster assembly"/>
    <property type="evidence" value="ECO:0007669"/>
    <property type="project" value="UniProtKB-UniRule"/>
</dbReference>
<dbReference type="EMBL" id="SDIL01000055">
    <property type="protein sequence ID" value="RXK38054.1"/>
    <property type="molecule type" value="Genomic_DNA"/>
</dbReference>
<comment type="similarity">
    <text evidence="2 5">Belongs to the MET18/MMS19 family.</text>
</comment>
<sequence>MDIARVVRTQVSAGELDPPLELVQNINDGSVSFLGVVKALGEYLTATEDDVRLKGLTFLTNTLKSSATGKVNRQATLTLTRFYISKLDDADSLTPTLTALIILSKLPYFDDESAIEVYKALVENVNMKAHVQAIRHLVYQILDSFLAKHRKALKNMGLDFLNSYVKMVDGEKDPRNLMLLFAMDRVILLEFDVETIIEDFFDITFCYFPVSFRPPPNDPYGITADDLKLALRNCMAATPHFAKMALPLFLEKFPTSSGPAMKDLMLSMAACFPTYGSTAVSERGEELWECVKTEILYSSDPGIESAALSALESLVKTLYPTADVVPTGIAQDIIKQCLEIMNDPEKAQALAATKIIVGLVGASASAGPFAISQTFQQLFRQFNRPTVPSHRSPILWSISSILIAAQSTYGNAESGRNEPEEKSLQPFRGSLMDILREGLRTDALQEPAIRGSVALIEIPEFLGRDEAESLVRGMNNVLVDDSSSDIKRTAIKGLITISKIYSSLIESITFPLLFHNLPDAAPTVSAVQAREKYRSILYSLSQLCVQPGLFQTLVIRITTKLELLASSPLPAEQDVQMSNGAGVVIDARECTVAYTWDLLNCLSGVIDAKLAEKHVDVVRYWDQIIPRIYRMAVEGAISRIGPEPLFSDTRLLEMSGKISEVMTWELNPEKQSQHLSAVYAAFERGQMKPLIETDSTRLPGSPLRTGASAPEQNLIILYSSVMQGLRKDVILPFDSAADFLGSKVHWTINVAREKIRVRWALDLITAFVNQRDTDLGDALELIFEKIWSKDIQDISLPLSTRTRALHVYLHIIKGLALLRNPLAYKALDRVIDILSLSNLDPDFVHEAANSFGILAHGKSKGKDKSHLIAKFLHAQKLWNYVLPKIIQGDHDAQGKSRIPYLIAFSSFLPLIPASLCLSDFSTILPLLLRSLTLSSPTQRINVITCLISIFETPELSTEIDSLLHRSAVEIVEGINRSILSGPSSHMESSG</sequence>
<evidence type="ECO:0000256" key="5">
    <source>
        <dbReference type="RuleBase" id="RU367072"/>
    </source>
</evidence>
<evidence type="ECO:0000256" key="3">
    <source>
        <dbReference type="ARBA" id="ARBA00022737"/>
    </source>
</evidence>
<dbReference type="FunCoup" id="A0A4Q1BJZ0">
    <property type="interactions" value="470"/>
</dbReference>
<feature type="domain" description="MMS19 N-terminal" evidence="7">
    <location>
        <begin position="37"/>
        <end position="296"/>
    </location>
</feature>
<dbReference type="AlphaFoldDB" id="A0A4Q1BJZ0"/>
<feature type="non-terminal residue" evidence="8">
    <location>
        <position position="990"/>
    </location>
</feature>
<keyword evidence="9" id="KW-1185">Reference proteome</keyword>
<evidence type="ECO:0000256" key="4">
    <source>
        <dbReference type="ARBA" id="ARBA00023242"/>
    </source>
</evidence>
<keyword evidence="5" id="KW-0234">DNA repair</keyword>
<name>A0A4Q1BJZ0_TREME</name>
<dbReference type="SUPFAM" id="SSF48371">
    <property type="entry name" value="ARM repeat"/>
    <property type="match status" value="1"/>
</dbReference>